<comment type="subcellular location">
    <subcellularLocation>
        <location evidence="1">Cell membrane</location>
        <topology evidence="1">Multi-pass membrane protein</topology>
    </subcellularLocation>
</comment>
<dbReference type="InterPro" id="IPR000644">
    <property type="entry name" value="CBS_dom"/>
</dbReference>
<evidence type="ECO:0000259" key="13">
    <source>
        <dbReference type="PROSITE" id="PS51846"/>
    </source>
</evidence>
<evidence type="ECO:0000256" key="10">
    <source>
        <dbReference type="PROSITE-ProRule" id="PRU01193"/>
    </source>
</evidence>
<evidence type="ECO:0000256" key="9">
    <source>
        <dbReference type="PROSITE-ProRule" id="PRU00703"/>
    </source>
</evidence>
<keyword evidence="8 10" id="KW-0472">Membrane</keyword>
<evidence type="ECO:0000256" key="3">
    <source>
        <dbReference type="ARBA" id="ARBA00022475"/>
    </source>
</evidence>
<dbReference type="InterPro" id="IPR051676">
    <property type="entry name" value="UPF0053_domain"/>
</dbReference>
<evidence type="ECO:0000256" key="2">
    <source>
        <dbReference type="ARBA" id="ARBA00006337"/>
    </source>
</evidence>
<feature type="transmembrane region" description="Helical" evidence="11">
    <location>
        <begin position="68"/>
        <end position="89"/>
    </location>
</feature>
<keyword evidence="6 10" id="KW-1133">Transmembrane helix</keyword>
<dbReference type="GO" id="GO:0005886">
    <property type="term" value="C:plasma membrane"/>
    <property type="evidence" value="ECO:0007669"/>
    <property type="project" value="UniProtKB-SubCell"/>
</dbReference>
<dbReference type="GO" id="GO:0050660">
    <property type="term" value="F:flavin adenine dinucleotide binding"/>
    <property type="evidence" value="ECO:0007669"/>
    <property type="project" value="InterPro"/>
</dbReference>
<organism evidence="14 15">
    <name type="scientific">Anaerosporobacter mobilis DSM 15930</name>
    <dbReference type="NCBI Taxonomy" id="1120996"/>
    <lineage>
        <taxon>Bacteria</taxon>
        <taxon>Bacillati</taxon>
        <taxon>Bacillota</taxon>
        <taxon>Clostridia</taxon>
        <taxon>Lachnospirales</taxon>
        <taxon>Lachnospiraceae</taxon>
        <taxon>Anaerosporobacter</taxon>
    </lineage>
</organism>
<dbReference type="SUPFAM" id="SSF54631">
    <property type="entry name" value="CBS-domain pair"/>
    <property type="match status" value="1"/>
</dbReference>
<dbReference type="OrthoDB" id="9798188at2"/>
<feature type="transmembrane region" description="Helical" evidence="11">
    <location>
        <begin position="140"/>
        <end position="162"/>
    </location>
</feature>
<feature type="domain" description="CBS" evidence="12">
    <location>
        <begin position="225"/>
        <end position="288"/>
    </location>
</feature>
<sequence>MEDGYPILGIVVVLLLLVLKAIISYGARAIEHINEVTVRKRAEDGDDKSKVLLGFIEKPDKYMNAVEVILTTSSVLVGYICAGDIAYTFRDIGFPEQFGLPVEITKEAWTVAFVFLVLFISILFGDVFPKKLALKDSNKAAYGIANVVLFFIRLVTPIAFLIEKTTNLILRLCHIKPEDLEENVTEDEIMSMVNEGQEQGVLASNEAEMISNIIEFDEKEVKDIMTHRKKIVAIDCNLTVEQTLRFMLEKSYSRFPLFEDDINNIIGILHVKDVTRCYMSSKFKNKPLKLIARKPYFVPDTQNIDVLFNDMQLKKIHMAIAVDEYGQTAGLVAMEDILEEIVGNILDEYDEDEKLIIKQGEGRYLMKGLASLDDIEDTLGIEIEEEDFDTLNGLLTSLLNRIPSEGEHISVSYAGYLFEILDVKYKMIRFVRVTKELEDEPIELGELELE</sequence>
<keyword evidence="4 10" id="KW-0812">Transmembrane</keyword>
<dbReference type="InterPro" id="IPR002550">
    <property type="entry name" value="CNNM"/>
</dbReference>
<evidence type="ECO:0000256" key="11">
    <source>
        <dbReference type="SAM" id="Phobius"/>
    </source>
</evidence>
<dbReference type="SUPFAM" id="SSF56176">
    <property type="entry name" value="FAD-binding/transporter-associated domain-like"/>
    <property type="match status" value="1"/>
</dbReference>
<dbReference type="PROSITE" id="PS51371">
    <property type="entry name" value="CBS"/>
    <property type="match status" value="2"/>
</dbReference>
<dbReference type="PANTHER" id="PTHR43099">
    <property type="entry name" value="UPF0053 PROTEIN YRKA"/>
    <property type="match status" value="1"/>
</dbReference>
<accession>A0A1M7N0E9</accession>
<keyword evidence="3" id="KW-1003">Cell membrane</keyword>
<keyword evidence="7 9" id="KW-0129">CBS domain</keyword>
<evidence type="ECO:0000313" key="14">
    <source>
        <dbReference type="EMBL" id="SHM96990.1"/>
    </source>
</evidence>
<feature type="transmembrane region" description="Helical" evidence="11">
    <location>
        <begin position="109"/>
        <end position="128"/>
    </location>
</feature>
<dbReference type="SMART" id="SM01091">
    <property type="entry name" value="CorC_HlyC"/>
    <property type="match status" value="1"/>
</dbReference>
<proteinExistence type="inferred from homology"/>
<dbReference type="CDD" id="cd04590">
    <property type="entry name" value="CBS_pair_CorC_HlyC_assoc"/>
    <property type="match status" value="1"/>
</dbReference>
<dbReference type="Proteomes" id="UP000184038">
    <property type="component" value="Unassembled WGS sequence"/>
</dbReference>
<dbReference type="FunFam" id="3.10.580.10:FF:000002">
    <property type="entry name" value="Magnesium/cobalt efflux protein CorC"/>
    <property type="match status" value="1"/>
</dbReference>
<feature type="domain" description="CBS" evidence="12">
    <location>
        <begin position="291"/>
        <end position="348"/>
    </location>
</feature>
<evidence type="ECO:0000256" key="5">
    <source>
        <dbReference type="ARBA" id="ARBA00022737"/>
    </source>
</evidence>
<dbReference type="EMBL" id="FRCP01000024">
    <property type="protein sequence ID" value="SHM96990.1"/>
    <property type="molecule type" value="Genomic_DNA"/>
</dbReference>
<keyword evidence="15" id="KW-1185">Reference proteome</keyword>
<dbReference type="PROSITE" id="PS51846">
    <property type="entry name" value="CNNM"/>
    <property type="match status" value="1"/>
</dbReference>
<dbReference type="AlphaFoldDB" id="A0A1M7N0E9"/>
<evidence type="ECO:0000256" key="1">
    <source>
        <dbReference type="ARBA" id="ARBA00004651"/>
    </source>
</evidence>
<comment type="similarity">
    <text evidence="2">Belongs to the UPF0053 family.</text>
</comment>
<evidence type="ECO:0000256" key="8">
    <source>
        <dbReference type="ARBA" id="ARBA00023136"/>
    </source>
</evidence>
<dbReference type="InterPro" id="IPR016169">
    <property type="entry name" value="FAD-bd_PCMH_sub2"/>
</dbReference>
<dbReference type="Gene3D" id="3.10.580.10">
    <property type="entry name" value="CBS-domain"/>
    <property type="match status" value="1"/>
</dbReference>
<feature type="domain" description="CNNM transmembrane" evidence="13">
    <location>
        <begin position="2"/>
        <end position="206"/>
    </location>
</feature>
<evidence type="ECO:0000256" key="7">
    <source>
        <dbReference type="ARBA" id="ARBA00023122"/>
    </source>
</evidence>
<feature type="transmembrane region" description="Helical" evidence="11">
    <location>
        <begin position="6"/>
        <end position="23"/>
    </location>
</feature>
<evidence type="ECO:0000256" key="6">
    <source>
        <dbReference type="ARBA" id="ARBA00022989"/>
    </source>
</evidence>
<evidence type="ECO:0000313" key="15">
    <source>
        <dbReference type="Proteomes" id="UP000184038"/>
    </source>
</evidence>
<dbReference type="InterPro" id="IPR046342">
    <property type="entry name" value="CBS_dom_sf"/>
</dbReference>
<protein>
    <submittedName>
        <fullName evidence="14">Putative hemolysin</fullName>
    </submittedName>
</protein>
<gene>
    <name evidence="14" type="ORF">SAMN02746066_04135</name>
</gene>
<dbReference type="STRING" id="1120996.SAMN02746066_04135"/>
<dbReference type="Pfam" id="PF01595">
    <property type="entry name" value="CNNM"/>
    <property type="match status" value="1"/>
</dbReference>
<dbReference type="Gene3D" id="3.30.465.10">
    <property type="match status" value="1"/>
</dbReference>
<evidence type="ECO:0000256" key="4">
    <source>
        <dbReference type="ARBA" id="ARBA00022692"/>
    </source>
</evidence>
<dbReference type="InterPro" id="IPR005170">
    <property type="entry name" value="Transptr-assoc_dom"/>
</dbReference>
<evidence type="ECO:0000259" key="12">
    <source>
        <dbReference type="PROSITE" id="PS51371"/>
    </source>
</evidence>
<dbReference type="RefSeq" id="WP_073290936.1">
    <property type="nucleotide sequence ID" value="NZ_FRCP01000024.1"/>
</dbReference>
<name>A0A1M7N0E9_9FIRM</name>
<dbReference type="Pfam" id="PF00571">
    <property type="entry name" value="CBS"/>
    <property type="match status" value="2"/>
</dbReference>
<dbReference type="InterPro" id="IPR044751">
    <property type="entry name" value="Ion_transp-like_CBS"/>
</dbReference>
<dbReference type="PANTHER" id="PTHR43099:SF2">
    <property type="entry name" value="UPF0053 PROTEIN YRKA"/>
    <property type="match status" value="1"/>
</dbReference>
<keyword evidence="5" id="KW-0677">Repeat</keyword>
<dbReference type="Pfam" id="PF03471">
    <property type="entry name" value="CorC_HlyC"/>
    <property type="match status" value="1"/>
</dbReference>
<reference evidence="14 15" key="1">
    <citation type="submission" date="2016-11" db="EMBL/GenBank/DDBJ databases">
        <authorList>
            <person name="Jaros S."/>
            <person name="Januszkiewicz K."/>
            <person name="Wedrychowicz H."/>
        </authorList>
    </citation>
    <scope>NUCLEOTIDE SEQUENCE [LARGE SCALE GENOMIC DNA]</scope>
    <source>
        <strain evidence="14 15">DSM 15930</strain>
    </source>
</reference>
<dbReference type="InterPro" id="IPR036318">
    <property type="entry name" value="FAD-bd_PCMH-like_sf"/>
</dbReference>